<organism>
    <name type="scientific">Solenopsis invicta</name>
    <name type="common">Red imported fire ant</name>
    <name type="synonym">Solenopsis wagneri</name>
    <dbReference type="NCBI Taxonomy" id="13686"/>
    <lineage>
        <taxon>Eukaryota</taxon>
        <taxon>Metazoa</taxon>
        <taxon>Ecdysozoa</taxon>
        <taxon>Arthropoda</taxon>
        <taxon>Hexapoda</taxon>
        <taxon>Insecta</taxon>
        <taxon>Pterygota</taxon>
        <taxon>Neoptera</taxon>
        <taxon>Endopterygota</taxon>
        <taxon>Hymenoptera</taxon>
        <taxon>Apocrita</taxon>
        <taxon>Aculeata</taxon>
        <taxon>Formicoidea</taxon>
        <taxon>Formicidae</taxon>
        <taxon>Myrmicinae</taxon>
        <taxon>Solenopsis</taxon>
    </lineage>
</organism>
<feature type="region of interest" description="Disordered" evidence="1">
    <location>
        <begin position="42"/>
        <end position="68"/>
    </location>
</feature>
<accession>E9IGF7</accession>
<evidence type="ECO:0000256" key="1">
    <source>
        <dbReference type="SAM" id="MobiDB-lite"/>
    </source>
</evidence>
<name>E9IGF7_SOLIN</name>
<proteinExistence type="predicted"/>
<sequence length="118" mass="13515">MKKLQSLREWVIENLSSADKKQSSRYNMRRRNRTFEVGKLILKRQHVDPRKKNSYSGPQTISDSYRPLDVPRNEQYGFAATIPPFLSSPPTSVALYQRKQSGLLDRPVGHYGGGPPLE</sequence>
<evidence type="ECO:0000313" key="2">
    <source>
        <dbReference type="EMBL" id="EFZ20341.1"/>
    </source>
</evidence>
<dbReference type="AlphaFoldDB" id="E9IGF7"/>
<gene>
    <name evidence="2" type="ORF">SINV_02846</name>
</gene>
<protein>
    <submittedName>
        <fullName evidence="2">Uncharacterized protein</fullName>
    </submittedName>
</protein>
<reference evidence="2" key="1">
    <citation type="journal article" date="2011" name="Proc. Natl. Acad. Sci. U.S.A.">
        <title>The genome of the fire ant Solenopsis invicta.</title>
        <authorList>
            <person name="Wurm Y."/>
            <person name="Wang J."/>
            <person name="Riba-Grognuz O."/>
            <person name="Corona M."/>
            <person name="Nygaard S."/>
            <person name="Hunt B.G."/>
            <person name="Ingram K.K."/>
            <person name="Falquet L."/>
            <person name="Nipitwattanaphon M."/>
            <person name="Gotzek D."/>
            <person name="Dijkstra M.B."/>
            <person name="Oettler J."/>
            <person name="Comtesse F."/>
            <person name="Shih C.J."/>
            <person name="Wu W.J."/>
            <person name="Yang C.C."/>
            <person name="Thomas J."/>
            <person name="Beaudoing E."/>
            <person name="Pradervand S."/>
            <person name="Flegel V."/>
            <person name="Cook E.D."/>
            <person name="Fabbretti R."/>
            <person name="Stockinger H."/>
            <person name="Long L."/>
            <person name="Farmerie W.G."/>
            <person name="Oakey J."/>
            <person name="Boomsma J.J."/>
            <person name="Pamilo P."/>
            <person name="Yi S.V."/>
            <person name="Heinze J."/>
            <person name="Goodisman M.A."/>
            <person name="Farinelli L."/>
            <person name="Harshman K."/>
            <person name="Hulo N."/>
            <person name="Cerutti L."/>
            <person name="Xenarios I."/>
            <person name="Shoemaker D."/>
            <person name="Keller L."/>
        </authorList>
    </citation>
    <scope>NUCLEOTIDE SEQUENCE [LARGE SCALE GENOMIC DNA]</scope>
</reference>
<dbReference type="EMBL" id="GL763004">
    <property type="protein sequence ID" value="EFZ20341.1"/>
    <property type="molecule type" value="Genomic_DNA"/>
</dbReference>
<dbReference type="HOGENOM" id="CLU_2078973_0_0_1"/>
<feature type="compositionally biased region" description="Polar residues" evidence="1">
    <location>
        <begin position="54"/>
        <end position="63"/>
    </location>
</feature>
<feature type="non-terminal residue" evidence="2">
    <location>
        <position position="118"/>
    </location>
</feature>